<dbReference type="Proteomes" id="UP001314170">
    <property type="component" value="Unassembled WGS sequence"/>
</dbReference>
<dbReference type="EMBL" id="CAWUPB010000858">
    <property type="protein sequence ID" value="CAK7327690.1"/>
    <property type="molecule type" value="Genomic_DNA"/>
</dbReference>
<accession>A0AAV1R3U1</accession>
<evidence type="ECO:0000256" key="1">
    <source>
        <dbReference type="SAM" id="MobiDB-lite"/>
    </source>
</evidence>
<evidence type="ECO:0000313" key="2">
    <source>
        <dbReference type="EMBL" id="CAK7327690.1"/>
    </source>
</evidence>
<reference evidence="2 3" key="1">
    <citation type="submission" date="2024-01" db="EMBL/GenBank/DDBJ databases">
        <authorList>
            <person name="Waweru B."/>
        </authorList>
    </citation>
    <scope>NUCLEOTIDE SEQUENCE [LARGE SCALE GENOMIC DNA]</scope>
</reference>
<organism evidence="2 3">
    <name type="scientific">Dovyalis caffra</name>
    <dbReference type="NCBI Taxonomy" id="77055"/>
    <lineage>
        <taxon>Eukaryota</taxon>
        <taxon>Viridiplantae</taxon>
        <taxon>Streptophyta</taxon>
        <taxon>Embryophyta</taxon>
        <taxon>Tracheophyta</taxon>
        <taxon>Spermatophyta</taxon>
        <taxon>Magnoliopsida</taxon>
        <taxon>eudicotyledons</taxon>
        <taxon>Gunneridae</taxon>
        <taxon>Pentapetalae</taxon>
        <taxon>rosids</taxon>
        <taxon>fabids</taxon>
        <taxon>Malpighiales</taxon>
        <taxon>Salicaceae</taxon>
        <taxon>Flacourtieae</taxon>
        <taxon>Dovyalis</taxon>
    </lineage>
</organism>
<protein>
    <submittedName>
        <fullName evidence="2">Uncharacterized protein</fullName>
    </submittedName>
</protein>
<gene>
    <name evidence="2" type="ORF">DCAF_LOCUS5405</name>
</gene>
<sequence>MRRNSPDDLSTKQIGTLYCPLHPTTQSAPPVITTQPPPPSIVATPSPHVAKNQRYGLITYLRQPSLTGDFQGWRASGEEFGDWGLRKMHLID</sequence>
<comment type="caution">
    <text evidence="2">The sequence shown here is derived from an EMBL/GenBank/DDBJ whole genome shotgun (WGS) entry which is preliminary data.</text>
</comment>
<name>A0AAV1R3U1_9ROSI</name>
<keyword evidence="3" id="KW-1185">Reference proteome</keyword>
<feature type="region of interest" description="Disordered" evidence="1">
    <location>
        <begin position="25"/>
        <end position="47"/>
    </location>
</feature>
<evidence type="ECO:0000313" key="3">
    <source>
        <dbReference type="Proteomes" id="UP001314170"/>
    </source>
</evidence>
<proteinExistence type="predicted"/>
<dbReference type="AlphaFoldDB" id="A0AAV1R3U1"/>